<evidence type="ECO:0000313" key="5">
    <source>
        <dbReference type="Proteomes" id="UP000070544"/>
    </source>
</evidence>
<dbReference type="EMBL" id="KQ965839">
    <property type="protein sequence ID" value="KXS09993.1"/>
    <property type="molecule type" value="Genomic_DNA"/>
</dbReference>
<evidence type="ECO:0000256" key="1">
    <source>
        <dbReference type="ARBA" id="ARBA00004173"/>
    </source>
</evidence>
<accession>A0A139A0V9</accession>
<dbReference type="Gene3D" id="3.40.1350.10">
    <property type="match status" value="1"/>
</dbReference>
<comment type="subcellular location">
    <subcellularLocation>
        <location evidence="1">Mitochondrion</location>
    </subcellularLocation>
</comment>
<dbReference type="Proteomes" id="UP000070544">
    <property type="component" value="Unassembled WGS sequence"/>
</dbReference>
<evidence type="ECO:0000256" key="2">
    <source>
        <dbReference type="ARBA" id="ARBA00023128"/>
    </source>
</evidence>
<dbReference type="GO" id="GO:0005739">
    <property type="term" value="C:mitochondrion"/>
    <property type="evidence" value="ECO:0007669"/>
    <property type="project" value="UniProtKB-SubCell"/>
</dbReference>
<feature type="compositionally biased region" description="Low complexity" evidence="3">
    <location>
        <begin position="173"/>
        <end position="187"/>
    </location>
</feature>
<gene>
    <name evidence="4" type="ORF">M427DRAFT_193070</name>
</gene>
<organism evidence="4 5">
    <name type="scientific">Gonapodya prolifera (strain JEL478)</name>
    <name type="common">Monoblepharis prolifera</name>
    <dbReference type="NCBI Taxonomy" id="1344416"/>
    <lineage>
        <taxon>Eukaryota</taxon>
        <taxon>Fungi</taxon>
        <taxon>Fungi incertae sedis</taxon>
        <taxon>Chytridiomycota</taxon>
        <taxon>Chytridiomycota incertae sedis</taxon>
        <taxon>Monoblepharidomycetes</taxon>
        <taxon>Monoblepharidales</taxon>
        <taxon>Gonapodyaceae</taxon>
        <taxon>Gonapodya</taxon>
    </lineage>
</organism>
<reference evidence="4 5" key="1">
    <citation type="journal article" date="2015" name="Genome Biol. Evol.">
        <title>Phylogenomic analyses indicate that early fungi evolved digesting cell walls of algal ancestors of land plants.</title>
        <authorList>
            <person name="Chang Y."/>
            <person name="Wang S."/>
            <person name="Sekimoto S."/>
            <person name="Aerts A.L."/>
            <person name="Choi C."/>
            <person name="Clum A."/>
            <person name="LaButti K.M."/>
            <person name="Lindquist E.A."/>
            <person name="Yee Ngan C."/>
            <person name="Ohm R.A."/>
            <person name="Salamov A.A."/>
            <person name="Grigoriev I.V."/>
            <person name="Spatafora J.W."/>
            <person name="Berbee M.L."/>
        </authorList>
    </citation>
    <scope>NUCLEOTIDE SEQUENCE [LARGE SCALE GENOMIC DNA]</scope>
    <source>
        <strain evidence="4 5">JEL478</strain>
    </source>
</reference>
<dbReference type="Pfam" id="PF10356">
    <property type="entry name" value="RRG7"/>
    <property type="match status" value="1"/>
</dbReference>
<keyword evidence="5" id="KW-1185">Reference proteome</keyword>
<dbReference type="GO" id="GO:0006302">
    <property type="term" value="P:double-strand break repair"/>
    <property type="evidence" value="ECO:0007669"/>
    <property type="project" value="UniProtKB-ARBA"/>
</dbReference>
<dbReference type="InterPro" id="IPR011856">
    <property type="entry name" value="tRNA_endonuc-like_dom_sf"/>
</dbReference>
<evidence type="ECO:0000256" key="3">
    <source>
        <dbReference type="SAM" id="MobiDB-lite"/>
    </source>
</evidence>
<dbReference type="GO" id="GO:0003676">
    <property type="term" value="F:nucleic acid binding"/>
    <property type="evidence" value="ECO:0007669"/>
    <property type="project" value="InterPro"/>
</dbReference>
<keyword evidence="2" id="KW-0496">Mitochondrion</keyword>
<dbReference type="PANTHER" id="PTHR28133">
    <property type="entry name" value="REQUIRED FOR RESPIRATORY GROWTH PROTEIN 7, MITOCHONDRIAL"/>
    <property type="match status" value="1"/>
</dbReference>
<dbReference type="SUPFAM" id="SSF52980">
    <property type="entry name" value="Restriction endonuclease-like"/>
    <property type="match status" value="1"/>
</dbReference>
<feature type="region of interest" description="Disordered" evidence="3">
    <location>
        <begin position="167"/>
        <end position="187"/>
    </location>
</feature>
<dbReference type="OrthoDB" id="20734at2759"/>
<protein>
    <submittedName>
        <fullName evidence="4">Uncharacterized protein</fullName>
    </submittedName>
</protein>
<proteinExistence type="predicted"/>
<dbReference type="InterPro" id="IPR011335">
    <property type="entry name" value="Restrct_endonuc-II-like"/>
</dbReference>
<dbReference type="InterPro" id="IPR018828">
    <property type="entry name" value="RRG7"/>
</dbReference>
<dbReference type="PANTHER" id="PTHR28133:SF1">
    <property type="entry name" value="REQUIRED FOR RESPIRATORY GROWTH PROTEIN 7, MITOCHONDRIAL"/>
    <property type="match status" value="1"/>
</dbReference>
<name>A0A139A0V9_GONPJ</name>
<dbReference type="AlphaFoldDB" id="A0A139A0V9"/>
<sequence>MIGKMVATNTFECSRRFSGYCARATSQQSDRSPYRIGKDFELAAMDFLRLRFGMNLLHRGGPGDEGVDMIGRWSACGKELVVIVQCKAFRKPLSPSNVRELEGALHGFSPSRFPPIFEAAGRDIDTPHLGVLVAAHGFTEKARAHCRSSHWPLLLVHLRQGQCGTGNAGGAGNAASTGSSGSSGNTGNTGIHRSNLIANARAELLIPSIFWSSVQ</sequence>
<evidence type="ECO:0000313" key="4">
    <source>
        <dbReference type="EMBL" id="KXS09993.1"/>
    </source>
</evidence>